<sequence length="275" mass="31429">MKQIQDILLTQNKKKGKGRGSTSYTPGGSPSEPTLPSHVRPEESPSSPTPGPRATSTPATEARAQYIPRRVFVSTPTHPSPLQQEITRVERPVAKIRAKDYNLIFYGNEVEKFIKRVDAAAEIEGASGEDIARQVIFISASQDVKEKIESMQGYEDNHWEKPKEEPITEWGRVESDRRYKPESLENLFNSTKKEGGISTLSEYKRFISEYGKIINYLYKYGYHRKEGEHNEEFYASLSSDIRTSIIKDMRRDKVMVQARDGGYIEPPLKYSKKYV</sequence>
<accession>A0A9Q3FPX6</accession>
<protein>
    <submittedName>
        <fullName evidence="2">Uncharacterized protein</fullName>
    </submittedName>
</protein>
<keyword evidence="3" id="KW-1185">Reference proteome</keyword>
<dbReference type="EMBL" id="AVOT02046319">
    <property type="protein sequence ID" value="MBW0541640.1"/>
    <property type="molecule type" value="Genomic_DNA"/>
</dbReference>
<evidence type="ECO:0000313" key="2">
    <source>
        <dbReference type="EMBL" id="MBW0541640.1"/>
    </source>
</evidence>
<proteinExistence type="predicted"/>
<organism evidence="2 3">
    <name type="scientific">Austropuccinia psidii MF-1</name>
    <dbReference type="NCBI Taxonomy" id="1389203"/>
    <lineage>
        <taxon>Eukaryota</taxon>
        <taxon>Fungi</taxon>
        <taxon>Dikarya</taxon>
        <taxon>Basidiomycota</taxon>
        <taxon>Pucciniomycotina</taxon>
        <taxon>Pucciniomycetes</taxon>
        <taxon>Pucciniales</taxon>
        <taxon>Sphaerophragmiaceae</taxon>
        <taxon>Austropuccinia</taxon>
    </lineage>
</organism>
<comment type="caution">
    <text evidence="2">The sequence shown here is derived from an EMBL/GenBank/DDBJ whole genome shotgun (WGS) entry which is preliminary data.</text>
</comment>
<evidence type="ECO:0000313" key="3">
    <source>
        <dbReference type="Proteomes" id="UP000765509"/>
    </source>
</evidence>
<dbReference type="AlphaFoldDB" id="A0A9Q3FPX6"/>
<feature type="compositionally biased region" description="Low complexity" evidence="1">
    <location>
        <begin position="20"/>
        <end position="34"/>
    </location>
</feature>
<gene>
    <name evidence="2" type="ORF">O181_081355</name>
</gene>
<reference evidence="2" key="1">
    <citation type="submission" date="2021-03" db="EMBL/GenBank/DDBJ databases">
        <title>Draft genome sequence of rust myrtle Austropuccinia psidii MF-1, a brazilian biotype.</title>
        <authorList>
            <person name="Quecine M.C."/>
            <person name="Pachon D.M.R."/>
            <person name="Bonatelli M.L."/>
            <person name="Correr F.H."/>
            <person name="Franceschini L.M."/>
            <person name="Leite T.F."/>
            <person name="Margarido G.R.A."/>
            <person name="Almeida C.A."/>
            <person name="Ferrarezi J.A."/>
            <person name="Labate C.A."/>
        </authorList>
    </citation>
    <scope>NUCLEOTIDE SEQUENCE</scope>
    <source>
        <strain evidence="2">MF-1</strain>
    </source>
</reference>
<feature type="region of interest" description="Disordered" evidence="1">
    <location>
        <begin position="1"/>
        <end position="67"/>
    </location>
</feature>
<dbReference type="Proteomes" id="UP000765509">
    <property type="component" value="Unassembled WGS sequence"/>
</dbReference>
<evidence type="ECO:0000256" key="1">
    <source>
        <dbReference type="SAM" id="MobiDB-lite"/>
    </source>
</evidence>
<name>A0A9Q3FPX6_9BASI</name>